<sequence>MGCSQSTETDVITNDIKASTETALSEQLEKITRVMTSTSSDELSCCGTVQSDDSTPIWERNEGKEITRHSIRYEGPRGKLIECEYFGVHCCTHNICQNGAVIVRRITHRETNVDYAVKIFQKAKLPGEKLRRLLEEIRILCEVDHPNIVRLEEVYESKDEIYLVQELCEGGDLYEWLSNSVERRQDPLLWEQTCADILKQVLSGLTYLHSKGIVHRDLKLENILFDSNDANSKIKIIDFGLSKHFQPGERHEEFVGSLYTMAPEVIWRNYDERCDLWSIGVIAYNLLCGIAPFGGCYGEKDRQLIAKRILHARYTFEPAGVWACVSNEAKQFIRRLLVADASQRPTAKEAKTSPWLLDQTVYKTCLVLPEQLIWDPIIDCNLHENC</sequence>
<dbReference type="PROSITE" id="PS00108">
    <property type="entry name" value="PROTEIN_KINASE_ST"/>
    <property type="match status" value="1"/>
</dbReference>
<dbReference type="Gene3D" id="3.30.200.20">
    <property type="entry name" value="Phosphorylase Kinase, domain 1"/>
    <property type="match status" value="1"/>
</dbReference>
<organism evidence="7">
    <name type="scientific">Ditylum brightwellii</name>
    <dbReference type="NCBI Taxonomy" id="49249"/>
    <lineage>
        <taxon>Eukaryota</taxon>
        <taxon>Sar</taxon>
        <taxon>Stramenopiles</taxon>
        <taxon>Ochrophyta</taxon>
        <taxon>Bacillariophyta</taxon>
        <taxon>Mediophyceae</taxon>
        <taxon>Lithodesmiophycidae</taxon>
        <taxon>Lithodesmiales</taxon>
        <taxon>Lithodesmiaceae</taxon>
        <taxon>Ditylum</taxon>
    </lineage>
</organism>
<evidence type="ECO:0000313" key="7">
    <source>
        <dbReference type="EMBL" id="CAE4647606.1"/>
    </source>
</evidence>
<dbReference type="EMBL" id="HBNS01046952">
    <property type="protein sequence ID" value="CAE4647606.1"/>
    <property type="molecule type" value="Transcribed_RNA"/>
</dbReference>
<dbReference type="Gene3D" id="1.10.510.10">
    <property type="entry name" value="Transferase(Phosphotransferase) domain 1"/>
    <property type="match status" value="1"/>
</dbReference>
<gene>
    <name evidence="7" type="ORF">DBRI00130_LOCUS36283</name>
</gene>
<dbReference type="GO" id="GO:0005524">
    <property type="term" value="F:ATP binding"/>
    <property type="evidence" value="ECO:0007669"/>
    <property type="project" value="UniProtKB-KW"/>
</dbReference>
<evidence type="ECO:0000256" key="1">
    <source>
        <dbReference type="ARBA" id="ARBA00022527"/>
    </source>
</evidence>
<dbReference type="InterPro" id="IPR008271">
    <property type="entry name" value="Ser/Thr_kinase_AS"/>
</dbReference>
<dbReference type="SUPFAM" id="SSF56112">
    <property type="entry name" value="Protein kinase-like (PK-like)"/>
    <property type="match status" value="1"/>
</dbReference>
<dbReference type="AlphaFoldDB" id="A0A7S4WE61"/>
<evidence type="ECO:0000259" key="6">
    <source>
        <dbReference type="PROSITE" id="PS50011"/>
    </source>
</evidence>
<dbReference type="SMART" id="SM00220">
    <property type="entry name" value="S_TKc"/>
    <property type="match status" value="1"/>
</dbReference>
<protein>
    <recommendedName>
        <fullName evidence="6">Protein kinase domain-containing protein</fullName>
    </recommendedName>
</protein>
<name>A0A7S4WE61_9STRA</name>
<proteinExistence type="predicted"/>
<evidence type="ECO:0000256" key="5">
    <source>
        <dbReference type="ARBA" id="ARBA00022840"/>
    </source>
</evidence>
<keyword evidence="4" id="KW-0418">Kinase</keyword>
<dbReference type="Pfam" id="PF00069">
    <property type="entry name" value="Pkinase"/>
    <property type="match status" value="1"/>
</dbReference>
<evidence type="ECO:0000256" key="2">
    <source>
        <dbReference type="ARBA" id="ARBA00022679"/>
    </source>
</evidence>
<feature type="domain" description="Protein kinase" evidence="6">
    <location>
        <begin position="66"/>
        <end position="356"/>
    </location>
</feature>
<dbReference type="InterPro" id="IPR000719">
    <property type="entry name" value="Prot_kinase_dom"/>
</dbReference>
<evidence type="ECO:0000256" key="3">
    <source>
        <dbReference type="ARBA" id="ARBA00022741"/>
    </source>
</evidence>
<dbReference type="FunFam" id="1.10.510.10:FF:000571">
    <property type="entry name" value="Maternal embryonic leucine zipper kinase"/>
    <property type="match status" value="1"/>
</dbReference>
<dbReference type="InterPro" id="IPR050205">
    <property type="entry name" value="CDPK_Ser/Thr_kinases"/>
</dbReference>
<evidence type="ECO:0000256" key="4">
    <source>
        <dbReference type="ARBA" id="ARBA00022777"/>
    </source>
</evidence>
<dbReference type="CDD" id="cd05117">
    <property type="entry name" value="STKc_CAMK"/>
    <property type="match status" value="1"/>
</dbReference>
<keyword evidence="5" id="KW-0067">ATP-binding</keyword>
<dbReference type="GO" id="GO:0004674">
    <property type="term" value="F:protein serine/threonine kinase activity"/>
    <property type="evidence" value="ECO:0007669"/>
    <property type="project" value="UniProtKB-KW"/>
</dbReference>
<accession>A0A7S4WE61</accession>
<dbReference type="PROSITE" id="PS50011">
    <property type="entry name" value="PROTEIN_KINASE_DOM"/>
    <property type="match status" value="1"/>
</dbReference>
<keyword evidence="1" id="KW-0723">Serine/threonine-protein kinase</keyword>
<keyword evidence="2" id="KW-0808">Transferase</keyword>
<keyword evidence="3" id="KW-0547">Nucleotide-binding</keyword>
<reference evidence="7" key="1">
    <citation type="submission" date="2021-01" db="EMBL/GenBank/DDBJ databases">
        <authorList>
            <person name="Corre E."/>
            <person name="Pelletier E."/>
            <person name="Niang G."/>
            <person name="Scheremetjew M."/>
            <person name="Finn R."/>
            <person name="Kale V."/>
            <person name="Holt S."/>
            <person name="Cochrane G."/>
            <person name="Meng A."/>
            <person name="Brown T."/>
            <person name="Cohen L."/>
        </authorList>
    </citation>
    <scope>NUCLEOTIDE SEQUENCE</scope>
    <source>
        <strain evidence="7">GSO104</strain>
    </source>
</reference>
<dbReference type="PANTHER" id="PTHR24349">
    <property type="entry name" value="SERINE/THREONINE-PROTEIN KINASE"/>
    <property type="match status" value="1"/>
</dbReference>
<dbReference type="InterPro" id="IPR011009">
    <property type="entry name" value="Kinase-like_dom_sf"/>
</dbReference>